<dbReference type="EMBL" id="JAKUCV010006776">
    <property type="protein sequence ID" value="KAJ4825953.1"/>
    <property type="molecule type" value="Genomic_DNA"/>
</dbReference>
<dbReference type="Pfam" id="PF00067">
    <property type="entry name" value="p450"/>
    <property type="match status" value="1"/>
</dbReference>
<dbReference type="InterPro" id="IPR036396">
    <property type="entry name" value="Cyt_P450_sf"/>
</dbReference>
<sequence>MSIATIASSFSPQWLSILVVFLVPILTMLLFKSKDEKGMRYPPSPPKLPIIGHLHLLGKYHYKSLWNLAQKYGPVMKLQLGSVPAIIISSPEYSKVVFKDLDLETCSRPPSTVPGKISYNYLDVAFAPYSEYWREMRKLVIFELLSMKKVHMLWYAREQQMEKLLDTLNNAYPNPVNVTKRVFEITDGFIGTVAFGNSYGKSAFENELSDVVHGAMDMLGTFHASDFFPTFGKFIDFVTGDAKRQDEVFRQMDGYLSRVIEQHLDPNRPKQEHEDLVDILLGLMRDKKSSFQMTKEHIKAVLVVRN</sequence>
<evidence type="ECO:0000313" key="6">
    <source>
        <dbReference type="Proteomes" id="UP001141552"/>
    </source>
</evidence>
<name>A0A9Q0F6Q8_9ROSI</name>
<evidence type="ECO:0000256" key="3">
    <source>
        <dbReference type="ARBA" id="ARBA00023004"/>
    </source>
</evidence>
<evidence type="ECO:0000256" key="1">
    <source>
        <dbReference type="ARBA" id="ARBA00010617"/>
    </source>
</evidence>
<proteinExistence type="inferred from homology"/>
<dbReference type="PANTHER" id="PTHR47955:SF11">
    <property type="entry name" value="4-HYDROXYPHENYLACETALDEHYDE OXIME MONOOXYGENASE"/>
    <property type="match status" value="1"/>
</dbReference>
<dbReference type="GO" id="GO:0016705">
    <property type="term" value="F:oxidoreductase activity, acting on paired donors, with incorporation or reduction of molecular oxygen"/>
    <property type="evidence" value="ECO:0007669"/>
    <property type="project" value="InterPro"/>
</dbReference>
<evidence type="ECO:0000256" key="2">
    <source>
        <dbReference type="ARBA" id="ARBA00022723"/>
    </source>
</evidence>
<dbReference type="GO" id="GO:0005506">
    <property type="term" value="F:iron ion binding"/>
    <property type="evidence" value="ECO:0007669"/>
    <property type="project" value="InterPro"/>
</dbReference>
<keyword evidence="6" id="KW-1185">Reference proteome</keyword>
<dbReference type="InterPro" id="IPR001128">
    <property type="entry name" value="Cyt_P450"/>
</dbReference>
<keyword evidence="4" id="KW-0472">Membrane</keyword>
<feature type="transmembrane region" description="Helical" evidence="4">
    <location>
        <begin position="12"/>
        <end position="31"/>
    </location>
</feature>
<keyword evidence="2" id="KW-0479">Metal-binding</keyword>
<dbReference type="GO" id="GO:0020037">
    <property type="term" value="F:heme binding"/>
    <property type="evidence" value="ECO:0007669"/>
    <property type="project" value="InterPro"/>
</dbReference>
<comment type="similarity">
    <text evidence="1">Belongs to the cytochrome P450 family.</text>
</comment>
<dbReference type="GO" id="GO:0004497">
    <property type="term" value="F:monooxygenase activity"/>
    <property type="evidence" value="ECO:0007669"/>
    <property type="project" value="InterPro"/>
</dbReference>
<accession>A0A9Q0F6Q8</accession>
<keyword evidence="3" id="KW-0408">Iron</keyword>
<gene>
    <name evidence="5" type="ORF">Tsubulata_011187</name>
</gene>
<comment type="caution">
    <text evidence="5">The sequence shown here is derived from an EMBL/GenBank/DDBJ whole genome shotgun (WGS) entry which is preliminary data.</text>
</comment>
<reference evidence="5" key="1">
    <citation type="submission" date="2022-02" db="EMBL/GenBank/DDBJ databases">
        <authorList>
            <person name="Henning P.M."/>
            <person name="McCubbin A.G."/>
            <person name="Shore J.S."/>
        </authorList>
    </citation>
    <scope>NUCLEOTIDE SEQUENCE</scope>
    <source>
        <strain evidence="5">F60SS</strain>
        <tissue evidence="5">Leaves</tissue>
    </source>
</reference>
<keyword evidence="4" id="KW-0812">Transmembrane</keyword>
<dbReference type="PANTHER" id="PTHR47955">
    <property type="entry name" value="CYTOCHROME P450 FAMILY 71 PROTEIN"/>
    <property type="match status" value="1"/>
</dbReference>
<dbReference type="SUPFAM" id="SSF48264">
    <property type="entry name" value="Cytochrome P450"/>
    <property type="match status" value="1"/>
</dbReference>
<evidence type="ECO:0008006" key="7">
    <source>
        <dbReference type="Google" id="ProtNLM"/>
    </source>
</evidence>
<protein>
    <recommendedName>
        <fullName evidence="7">Cytochrome P450</fullName>
    </recommendedName>
</protein>
<keyword evidence="4" id="KW-1133">Transmembrane helix</keyword>
<organism evidence="5 6">
    <name type="scientific">Turnera subulata</name>
    <dbReference type="NCBI Taxonomy" id="218843"/>
    <lineage>
        <taxon>Eukaryota</taxon>
        <taxon>Viridiplantae</taxon>
        <taxon>Streptophyta</taxon>
        <taxon>Embryophyta</taxon>
        <taxon>Tracheophyta</taxon>
        <taxon>Spermatophyta</taxon>
        <taxon>Magnoliopsida</taxon>
        <taxon>eudicotyledons</taxon>
        <taxon>Gunneridae</taxon>
        <taxon>Pentapetalae</taxon>
        <taxon>rosids</taxon>
        <taxon>fabids</taxon>
        <taxon>Malpighiales</taxon>
        <taxon>Passifloraceae</taxon>
        <taxon>Turnera</taxon>
    </lineage>
</organism>
<dbReference type="Proteomes" id="UP001141552">
    <property type="component" value="Unassembled WGS sequence"/>
</dbReference>
<evidence type="ECO:0000256" key="4">
    <source>
        <dbReference type="SAM" id="Phobius"/>
    </source>
</evidence>
<evidence type="ECO:0000313" key="5">
    <source>
        <dbReference type="EMBL" id="KAJ4825953.1"/>
    </source>
</evidence>
<dbReference type="OrthoDB" id="2789670at2759"/>
<dbReference type="AlphaFoldDB" id="A0A9Q0F6Q8"/>
<reference evidence="5" key="2">
    <citation type="journal article" date="2023" name="Plants (Basel)">
        <title>Annotation of the Turnera subulata (Passifloraceae) Draft Genome Reveals the S-Locus Evolved after the Divergence of Turneroideae from Passifloroideae in a Stepwise Manner.</title>
        <authorList>
            <person name="Henning P.M."/>
            <person name="Roalson E.H."/>
            <person name="Mir W."/>
            <person name="McCubbin A.G."/>
            <person name="Shore J.S."/>
        </authorList>
    </citation>
    <scope>NUCLEOTIDE SEQUENCE</scope>
    <source>
        <strain evidence="5">F60SS</strain>
    </source>
</reference>
<dbReference type="Gene3D" id="1.10.630.10">
    <property type="entry name" value="Cytochrome P450"/>
    <property type="match status" value="1"/>
</dbReference>